<reference evidence="4" key="1">
    <citation type="journal article" date="2024" name="IScience">
        <title>Strigolactones Initiate the Formation of Haustorium-like Structures in Castilleja.</title>
        <authorList>
            <person name="Buerger M."/>
            <person name="Peterson D."/>
            <person name="Chory J."/>
        </authorList>
    </citation>
    <scope>NUCLEOTIDE SEQUENCE [LARGE SCALE GENOMIC DNA]</scope>
</reference>
<dbReference type="EMBL" id="JAVIJP010000024">
    <property type="protein sequence ID" value="KAL3637656.1"/>
    <property type="molecule type" value="Genomic_DNA"/>
</dbReference>
<proteinExistence type="predicted"/>
<dbReference type="AlphaFoldDB" id="A0ABD3D5T6"/>
<gene>
    <name evidence="3" type="ORF">CASFOL_018527</name>
</gene>
<accession>A0ABD3D5T6</accession>
<sequence>MHPVKNSGFSQTQSIFPFVFHFYKTCKTYFKIKIIKIKSNISTTFLQLSPSCLIISISILILMEKLQFSPNPVKTESSLPAAKASSSSEESPLVRKKPKLVPSLPVLAAPAPESTDKGKAIVFSGPSPAAKYHMSSPPDEDDWGHQVVDKLAELSKHFLQPRKISRDQSLELRFLAARLRDRDAELKQSRLKAESYERTIASLRRELASSSIAAQKQRIEYGVTVHQSGYTEGFDVGFESGVRAGYEQFQHSPDMREIVEDFRKRIFYRIWHSKLFLEKATPTLRATVESTAKFCQELVDTRFPDEGFIFDPTVIRESLPSIVTGWNVDPDESVDAAWWSEYLTYALGAVHLKGPSVIPSSVPVKKPGDVNADESSDEEN</sequence>
<evidence type="ECO:0000313" key="4">
    <source>
        <dbReference type="Proteomes" id="UP001632038"/>
    </source>
</evidence>
<evidence type="ECO:0000256" key="1">
    <source>
        <dbReference type="SAM" id="Coils"/>
    </source>
</evidence>
<feature type="region of interest" description="Disordered" evidence="2">
    <location>
        <begin position="76"/>
        <end position="96"/>
    </location>
</feature>
<comment type="caution">
    <text evidence="3">The sequence shown here is derived from an EMBL/GenBank/DDBJ whole genome shotgun (WGS) entry which is preliminary data.</text>
</comment>
<feature type="compositionally biased region" description="Acidic residues" evidence="2">
    <location>
        <begin position="371"/>
        <end position="380"/>
    </location>
</feature>
<protein>
    <submittedName>
        <fullName evidence="3">Uncharacterized protein</fullName>
    </submittedName>
</protein>
<organism evidence="3 4">
    <name type="scientific">Castilleja foliolosa</name>
    <dbReference type="NCBI Taxonomy" id="1961234"/>
    <lineage>
        <taxon>Eukaryota</taxon>
        <taxon>Viridiplantae</taxon>
        <taxon>Streptophyta</taxon>
        <taxon>Embryophyta</taxon>
        <taxon>Tracheophyta</taxon>
        <taxon>Spermatophyta</taxon>
        <taxon>Magnoliopsida</taxon>
        <taxon>eudicotyledons</taxon>
        <taxon>Gunneridae</taxon>
        <taxon>Pentapetalae</taxon>
        <taxon>asterids</taxon>
        <taxon>lamiids</taxon>
        <taxon>Lamiales</taxon>
        <taxon>Orobanchaceae</taxon>
        <taxon>Pedicularideae</taxon>
        <taxon>Castillejinae</taxon>
        <taxon>Castilleja</taxon>
    </lineage>
</organism>
<feature type="region of interest" description="Disordered" evidence="2">
    <location>
        <begin position="361"/>
        <end position="380"/>
    </location>
</feature>
<feature type="compositionally biased region" description="Low complexity" evidence="2">
    <location>
        <begin position="76"/>
        <end position="91"/>
    </location>
</feature>
<feature type="coiled-coil region" evidence="1">
    <location>
        <begin position="186"/>
        <end position="213"/>
    </location>
</feature>
<keyword evidence="4" id="KW-1185">Reference proteome</keyword>
<name>A0ABD3D5T6_9LAMI</name>
<dbReference type="Proteomes" id="UP001632038">
    <property type="component" value="Unassembled WGS sequence"/>
</dbReference>
<evidence type="ECO:0000256" key="2">
    <source>
        <dbReference type="SAM" id="MobiDB-lite"/>
    </source>
</evidence>
<keyword evidence="1" id="KW-0175">Coiled coil</keyword>
<evidence type="ECO:0000313" key="3">
    <source>
        <dbReference type="EMBL" id="KAL3637656.1"/>
    </source>
</evidence>